<dbReference type="AlphaFoldDB" id="A0A8X6H2X4"/>
<feature type="region of interest" description="Disordered" evidence="1">
    <location>
        <begin position="65"/>
        <end position="92"/>
    </location>
</feature>
<keyword evidence="4" id="KW-1185">Reference proteome</keyword>
<keyword evidence="2" id="KW-0472">Membrane</keyword>
<dbReference type="PANTHER" id="PTHR33444">
    <property type="entry name" value="SI:DKEY-19B23.12-RELATED"/>
    <property type="match status" value="1"/>
</dbReference>
<name>A0A8X6H2X4_TRICU</name>
<reference evidence="3" key="1">
    <citation type="submission" date="2020-07" db="EMBL/GenBank/DDBJ databases">
        <title>Multicomponent nature underlies the extraordinary mechanical properties of spider dragline silk.</title>
        <authorList>
            <person name="Kono N."/>
            <person name="Nakamura H."/>
            <person name="Mori M."/>
            <person name="Yoshida Y."/>
            <person name="Ohtoshi R."/>
            <person name="Malay A.D."/>
            <person name="Moran D.A.P."/>
            <person name="Tomita M."/>
            <person name="Numata K."/>
            <person name="Arakawa K."/>
        </authorList>
    </citation>
    <scope>NUCLEOTIDE SEQUENCE</scope>
</reference>
<feature type="compositionally biased region" description="Polar residues" evidence="1">
    <location>
        <begin position="29"/>
        <end position="46"/>
    </location>
</feature>
<protein>
    <submittedName>
        <fullName evidence="3">Uncharacterized protein</fullName>
    </submittedName>
</protein>
<comment type="caution">
    <text evidence="3">The sequence shown here is derived from an EMBL/GenBank/DDBJ whole genome shotgun (WGS) entry which is preliminary data.</text>
</comment>
<feature type="transmembrane region" description="Helical" evidence="2">
    <location>
        <begin position="124"/>
        <end position="150"/>
    </location>
</feature>
<feature type="transmembrane region" description="Helical" evidence="2">
    <location>
        <begin position="162"/>
        <end position="183"/>
    </location>
</feature>
<dbReference type="OrthoDB" id="10416884at2759"/>
<evidence type="ECO:0000313" key="4">
    <source>
        <dbReference type="Proteomes" id="UP000887116"/>
    </source>
</evidence>
<sequence>MYMNADIVNREFIMKSFQQYPLPRERPGASTSSMDNPETGTTSGQPNEEIHGCLTEEEALNRATKQVRISRYRKPPSSIDTETRITSEQPNEEIQGCSTEAVALNRTTEQVATSRTQKNPPSSYSVIEVFLLTLVLAWPLTFLCLGIVYFDKCPAQDKLPLVTIMTACAGTLPIIMRVIKVIWIDRLSDVIRHRCGHLLMILEAIFLLFFCPYNAMLFSVNPSYDSSRDDYCNYYFYNLNFNANFFSIVFLAFYIVARLLPRVIRRFAR</sequence>
<keyword evidence="2" id="KW-0812">Transmembrane</keyword>
<evidence type="ECO:0000256" key="2">
    <source>
        <dbReference type="SAM" id="Phobius"/>
    </source>
</evidence>
<gene>
    <name evidence="3" type="ORF">TNCT_484501</name>
</gene>
<dbReference type="Proteomes" id="UP000887116">
    <property type="component" value="Unassembled WGS sequence"/>
</dbReference>
<feature type="transmembrane region" description="Helical" evidence="2">
    <location>
        <begin position="195"/>
        <end position="215"/>
    </location>
</feature>
<organism evidence="3 4">
    <name type="scientific">Trichonephila clavata</name>
    <name type="common">Joro spider</name>
    <name type="synonym">Nephila clavata</name>
    <dbReference type="NCBI Taxonomy" id="2740835"/>
    <lineage>
        <taxon>Eukaryota</taxon>
        <taxon>Metazoa</taxon>
        <taxon>Ecdysozoa</taxon>
        <taxon>Arthropoda</taxon>
        <taxon>Chelicerata</taxon>
        <taxon>Arachnida</taxon>
        <taxon>Araneae</taxon>
        <taxon>Araneomorphae</taxon>
        <taxon>Entelegynae</taxon>
        <taxon>Araneoidea</taxon>
        <taxon>Nephilidae</taxon>
        <taxon>Trichonephila</taxon>
    </lineage>
</organism>
<keyword evidence="2" id="KW-1133">Transmembrane helix</keyword>
<evidence type="ECO:0000313" key="3">
    <source>
        <dbReference type="EMBL" id="GFQ78729.1"/>
    </source>
</evidence>
<evidence type="ECO:0000256" key="1">
    <source>
        <dbReference type="SAM" id="MobiDB-lite"/>
    </source>
</evidence>
<dbReference type="InterPro" id="IPR040350">
    <property type="entry name" value="TMEM272"/>
</dbReference>
<accession>A0A8X6H2X4</accession>
<proteinExistence type="predicted"/>
<feature type="region of interest" description="Disordered" evidence="1">
    <location>
        <begin position="22"/>
        <end position="48"/>
    </location>
</feature>
<dbReference type="PANTHER" id="PTHR33444:SF7">
    <property type="entry name" value="TRANSMEMBRANE PROTEIN 272"/>
    <property type="match status" value="1"/>
</dbReference>
<feature type="compositionally biased region" description="Polar residues" evidence="1">
    <location>
        <begin position="78"/>
        <end position="89"/>
    </location>
</feature>
<feature type="transmembrane region" description="Helical" evidence="2">
    <location>
        <begin position="235"/>
        <end position="260"/>
    </location>
</feature>
<dbReference type="EMBL" id="BMAO01021953">
    <property type="protein sequence ID" value="GFQ78729.1"/>
    <property type="molecule type" value="Genomic_DNA"/>
</dbReference>